<feature type="region of interest" description="Disordered" evidence="1">
    <location>
        <begin position="297"/>
        <end position="359"/>
    </location>
</feature>
<name>A0A4P9WDP4_9FUNG</name>
<evidence type="ECO:0000256" key="1">
    <source>
        <dbReference type="SAM" id="MobiDB-lite"/>
    </source>
</evidence>
<dbReference type="Proteomes" id="UP000269721">
    <property type="component" value="Unassembled WGS sequence"/>
</dbReference>
<protein>
    <submittedName>
        <fullName evidence="2">Uncharacterized protein</fullName>
    </submittedName>
</protein>
<sequence>MFDALQGRRKTGKWKVEKGSPGLSAFTESQLQFPRLWRLTQRNPESVSIQLSKESVSVHHSTEPIVALEPGVGPLEPRSSELAGRSLGQVWSRPRTMSIAETWRGTSEARFMRLEMKTPSTAVNTGSLIRAVRFDVKMCVGSIGTDQDGSGLQGRVDRRIITGLPRLSSGQRTVAHENDHSAPVVHQLSAPLQLLAPLRAAVDVARRFGSQRNGWGLAHVERAAILCALSIVLIISFACQAGAGGFCCSAATHNSATGDRPPREASPNVSPHTAPKKNVLVSHSKAQLLNYALSSKKVGGAGKNSNDAGRMSPKDPPLPHPAASSHDRASTKLLPASSKPTAQRMAGFGPRPLASDQPHNRRVYLRMPMRSQRKTGNLASSGRALPCWTGHGVAVAPSASRTSRK</sequence>
<gene>
    <name evidence="2" type="ORF">BDK51DRAFT_37151</name>
</gene>
<feature type="region of interest" description="Disordered" evidence="1">
    <location>
        <begin position="253"/>
        <end position="280"/>
    </location>
</feature>
<dbReference type="AlphaFoldDB" id="A0A4P9WDP4"/>
<evidence type="ECO:0000313" key="2">
    <source>
        <dbReference type="EMBL" id="RKO89855.1"/>
    </source>
</evidence>
<proteinExistence type="predicted"/>
<feature type="region of interest" description="Disordered" evidence="1">
    <location>
        <begin position="370"/>
        <end position="389"/>
    </location>
</feature>
<keyword evidence="3" id="KW-1185">Reference proteome</keyword>
<reference evidence="3" key="1">
    <citation type="journal article" date="2018" name="Nat. Microbiol.">
        <title>Leveraging single-cell genomics to expand the fungal tree of life.</title>
        <authorList>
            <person name="Ahrendt S.R."/>
            <person name="Quandt C.A."/>
            <person name="Ciobanu D."/>
            <person name="Clum A."/>
            <person name="Salamov A."/>
            <person name="Andreopoulos B."/>
            <person name="Cheng J.F."/>
            <person name="Woyke T."/>
            <person name="Pelin A."/>
            <person name="Henrissat B."/>
            <person name="Reynolds N.K."/>
            <person name="Benny G.L."/>
            <person name="Smith M.E."/>
            <person name="James T.Y."/>
            <person name="Grigoriev I.V."/>
        </authorList>
    </citation>
    <scope>NUCLEOTIDE SEQUENCE [LARGE SCALE GENOMIC DNA]</scope>
</reference>
<dbReference type="EMBL" id="KZ995850">
    <property type="protein sequence ID" value="RKO89855.1"/>
    <property type="molecule type" value="Genomic_DNA"/>
</dbReference>
<accession>A0A4P9WDP4</accession>
<organism evidence="2 3">
    <name type="scientific">Blyttiomyces helicus</name>
    <dbReference type="NCBI Taxonomy" id="388810"/>
    <lineage>
        <taxon>Eukaryota</taxon>
        <taxon>Fungi</taxon>
        <taxon>Fungi incertae sedis</taxon>
        <taxon>Chytridiomycota</taxon>
        <taxon>Chytridiomycota incertae sedis</taxon>
        <taxon>Chytridiomycetes</taxon>
        <taxon>Chytridiomycetes incertae sedis</taxon>
        <taxon>Blyttiomyces</taxon>
    </lineage>
</organism>
<evidence type="ECO:0000313" key="3">
    <source>
        <dbReference type="Proteomes" id="UP000269721"/>
    </source>
</evidence>